<dbReference type="AlphaFoldDB" id="A0A9D1D2F4"/>
<reference evidence="2" key="2">
    <citation type="journal article" date="2021" name="PeerJ">
        <title>Extensive microbial diversity within the chicken gut microbiome revealed by metagenomics and culture.</title>
        <authorList>
            <person name="Gilroy R."/>
            <person name="Ravi A."/>
            <person name="Getino M."/>
            <person name="Pursley I."/>
            <person name="Horton D.L."/>
            <person name="Alikhan N.F."/>
            <person name="Baker D."/>
            <person name="Gharbi K."/>
            <person name="Hall N."/>
            <person name="Watson M."/>
            <person name="Adriaenssens E.M."/>
            <person name="Foster-Nyarko E."/>
            <person name="Jarju S."/>
            <person name="Secka A."/>
            <person name="Antonio M."/>
            <person name="Oren A."/>
            <person name="Chaudhuri R.R."/>
            <person name="La Ragione R."/>
            <person name="Hildebrand F."/>
            <person name="Pallen M.J."/>
        </authorList>
    </citation>
    <scope>NUCLEOTIDE SEQUENCE</scope>
    <source>
        <strain evidence="2">ChiGjej1B1-2707</strain>
    </source>
</reference>
<name>A0A9D1D2F4_9ACTN</name>
<feature type="transmembrane region" description="Helical" evidence="1">
    <location>
        <begin position="125"/>
        <end position="146"/>
    </location>
</feature>
<comment type="caution">
    <text evidence="2">The sequence shown here is derived from an EMBL/GenBank/DDBJ whole genome shotgun (WGS) entry which is preliminary data.</text>
</comment>
<reference evidence="2" key="1">
    <citation type="submission" date="2020-10" db="EMBL/GenBank/DDBJ databases">
        <authorList>
            <person name="Gilroy R."/>
        </authorList>
    </citation>
    <scope>NUCLEOTIDE SEQUENCE</scope>
    <source>
        <strain evidence="2">ChiGjej1B1-2707</strain>
    </source>
</reference>
<accession>A0A9D1D2F4</accession>
<feature type="transmembrane region" description="Helical" evidence="1">
    <location>
        <begin position="35"/>
        <end position="53"/>
    </location>
</feature>
<feature type="transmembrane region" description="Helical" evidence="1">
    <location>
        <begin position="59"/>
        <end position="76"/>
    </location>
</feature>
<sequence length="293" mass="32861">MFTDVQLDLLFVMPTGLVVGYFHTRLLSMREPVQYLAIVFLIAVTVNSFRSGFTPELKIALGFFYDILLPFVFSQGKVSRRVIVIASVEICLFADELVAGALWMVLTDAPMSSYDAAREYFGAFVLMHAVHLVILVGLLTLLRVAFDWWSEGSHMPGQWLLAGFPAAQFALLFCAVNMGYLFFRSSTSYYLACSVMVMVGLVVDALFLRTLNSYYAAQAECERVAELAERLELDNTYCAATIRRTEEVAKFRHDMRNHLQVIAALADQGESEAARGYARKLSSRLARSEVEHA</sequence>
<dbReference type="EMBL" id="DVGB01000004">
    <property type="protein sequence ID" value="HIR00710.1"/>
    <property type="molecule type" value="Genomic_DNA"/>
</dbReference>
<keyword evidence="1" id="KW-0812">Transmembrane</keyword>
<feature type="transmembrane region" description="Helical" evidence="1">
    <location>
        <begin position="83"/>
        <end position="105"/>
    </location>
</feature>
<feature type="transmembrane region" description="Helical" evidence="1">
    <location>
        <begin position="158"/>
        <end position="183"/>
    </location>
</feature>
<feature type="transmembrane region" description="Helical" evidence="1">
    <location>
        <begin position="6"/>
        <end position="23"/>
    </location>
</feature>
<dbReference type="Proteomes" id="UP000824261">
    <property type="component" value="Unassembled WGS sequence"/>
</dbReference>
<proteinExistence type="predicted"/>
<protein>
    <submittedName>
        <fullName evidence="2">Uncharacterized protein</fullName>
    </submittedName>
</protein>
<organism evidence="2 3">
    <name type="scientific">Candidatus Aveggerthella stercoripullorum</name>
    <dbReference type="NCBI Taxonomy" id="2840688"/>
    <lineage>
        <taxon>Bacteria</taxon>
        <taxon>Bacillati</taxon>
        <taxon>Actinomycetota</taxon>
        <taxon>Coriobacteriia</taxon>
        <taxon>Eggerthellales</taxon>
        <taxon>Eggerthellaceae</taxon>
        <taxon>Eggerthellaceae incertae sedis</taxon>
        <taxon>Candidatus Aveggerthella</taxon>
    </lineage>
</organism>
<keyword evidence="1" id="KW-0472">Membrane</keyword>
<feature type="transmembrane region" description="Helical" evidence="1">
    <location>
        <begin position="189"/>
        <end position="208"/>
    </location>
</feature>
<evidence type="ECO:0000256" key="1">
    <source>
        <dbReference type="SAM" id="Phobius"/>
    </source>
</evidence>
<evidence type="ECO:0000313" key="3">
    <source>
        <dbReference type="Proteomes" id="UP000824261"/>
    </source>
</evidence>
<gene>
    <name evidence="2" type="ORF">IAA69_00305</name>
</gene>
<dbReference type="Gene3D" id="1.10.287.130">
    <property type="match status" value="1"/>
</dbReference>
<keyword evidence="1" id="KW-1133">Transmembrane helix</keyword>
<evidence type="ECO:0000313" key="2">
    <source>
        <dbReference type="EMBL" id="HIR00710.1"/>
    </source>
</evidence>